<accession>A0A1H3LQN9</accession>
<dbReference type="GeneID" id="78125035"/>
<feature type="domain" description="Flavin reductase like" evidence="2">
    <location>
        <begin position="25"/>
        <end position="173"/>
    </location>
</feature>
<dbReference type="GO" id="GO:0006208">
    <property type="term" value="P:pyrimidine nucleobase catabolic process"/>
    <property type="evidence" value="ECO:0007669"/>
    <property type="project" value="TreeGrafter"/>
</dbReference>
<sequence>MKQARMDTMNSEPVGDLRGSFLEAMSRAANSVYIVTTDGVAGRGGVTVTAFSSVSADVSEPRLLICMHHESSTAQLIRANGVFCVNILSAAHEELSERFAGRRGKGEDRFAEGNWTRASSGLLRLEDALASYDCRLSEQSLVGTHHVLFGAVQDVVLGPDATPLLHTRRGYGQVAEG</sequence>
<dbReference type="STRING" id="576131.SAMN05444486_10377"/>
<dbReference type="InterPro" id="IPR050268">
    <property type="entry name" value="NADH-dep_flavin_reductase"/>
</dbReference>
<dbReference type="PANTHER" id="PTHR30466">
    <property type="entry name" value="FLAVIN REDUCTASE"/>
    <property type="match status" value="1"/>
</dbReference>
<dbReference type="AlphaFoldDB" id="A0A1H3LQN9"/>
<evidence type="ECO:0000259" key="2">
    <source>
        <dbReference type="SMART" id="SM00903"/>
    </source>
</evidence>
<evidence type="ECO:0000313" key="3">
    <source>
        <dbReference type="EMBL" id="SDY66324.1"/>
    </source>
</evidence>
<keyword evidence="1" id="KW-0560">Oxidoreductase</keyword>
<name>A0A1H3LQN9_9RHOB</name>
<dbReference type="PANTHER" id="PTHR30466:SF1">
    <property type="entry name" value="FMN REDUCTASE (NADH) RUTF"/>
    <property type="match status" value="1"/>
</dbReference>
<protein>
    <submittedName>
        <fullName evidence="3">Flavin reductase</fullName>
    </submittedName>
</protein>
<dbReference type="GO" id="GO:0042602">
    <property type="term" value="F:riboflavin reductase (NADPH) activity"/>
    <property type="evidence" value="ECO:0007669"/>
    <property type="project" value="TreeGrafter"/>
</dbReference>
<gene>
    <name evidence="3" type="ORF">SAMN05444486_10377</name>
</gene>
<evidence type="ECO:0000313" key="4">
    <source>
        <dbReference type="Proteomes" id="UP000199026"/>
    </source>
</evidence>
<dbReference type="Gene3D" id="2.30.110.10">
    <property type="entry name" value="Electron Transport, Fmn-binding Protein, Chain A"/>
    <property type="match status" value="1"/>
</dbReference>
<keyword evidence="4" id="KW-1185">Reference proteome</keyword>
<dbReference type="SMART" id="SM00903">
    <property type="entry name" value="Flavin_Reduct"/>
    <property type="match status" value="1"/>
</dbReference>
<evidence type="ECO:0000256" key="1">
    <source>
        <dbReference type="ARBA" id="ARBA00023002"/>
    </source>
</evidence>
<dbReference type="InterPro" id="IPR002563">
    <property type="entry name" value="Flavin_Rdtase-like_dom"/>
</dbReference>
<dbReference type="Pfam" id="PF01613">
    <property type="entry name" value="Flavin_Reduct"/>
    <property type="match status" value="1"/>
</dbReference>
<dbReference type="GO" id="GO:0010181">
    <property type="term" value="F:FMN binding"/>
    <property type="evidence" value="ECO:0007669"/>
    <property type="project" value="InterPro"/>
</dbReference>
<dbReference type="EMBL" id="FNPR01000003">
    <property type="protein sequence ID" value="SDY66324.1"/>
    <property type="molecule type" value="Genomic_DNA"/>
</dbReference>
<reference evidence="3 4" key="1">
    <citation type="submission" date="2016-10" db="EMBL/GenBank/DDBJ databases">
        <authorList>
            <person name="de Groot N.N."/>
        </authorList>
    </citation>
    <scope>NUCLEOTIDE SEQUENCE [LARGE SCALE GENOMIC DNA]</scope>
    <source>
        <strain evidence="3 4">DSM 24677</strain>
    </source>
</reference>
<dbReference type="Proteomes" id="UP000199026">
    <property type="component" value="Unassembled WGS sequence"/>
</dbReference>
<dbReference type="RefSeq" id="WP_177170685.1">
    <property type="nucleotide sequence ID" value="NZ_CALJFH010000019.1"/>
</dbReference>
<dbReference type="InterPro" id="IPR012349">
    <property type="entry name" value="Split_barrel_FMN-bd"/>
</dbReference>
<dbReference type="SUPFAM" id="SSF50475">
    <property type="entry name" value="FMN-binding split barrel"/>
    <property type="match status" value="1"/>
</dbReference>
<proteinExistence type="predicted"/>
<organism evidence="3 4">
    <name type="scientific">Lentibacter algarum</name>
    <dbReference type="NCBI Taxonomy" id="576131"/>
    <lineage>
        <taxon>Bacteria</taxon>
        <taxon>Pseudomonadati</taxon>
        <taxon>Pseudomonadota</taxon>
        <taxon>Alphaproteobacteria</taxon>
        <taxon>Rhodobacterales</taxon>
        <taxon>Roseobacteraceae</taxon>
        <taxon>Lentibacter</taxon>
    </lineage>
</organism>